<organism evidence="1 2">
    <name type="scientific">Ichthyophthirius multifiliis</name>
    <name type="common">White spot disease agent</name>
    <name type="synonym">Ich</name>
    <dbReference type="NCBI Taxonomy" id="5932"/>
    <lineage>
        <taxon>Eukaryota</taxon>
        <taxon>Sar</taxon>
        <taxon>Alveolata</taxon>
        <taxon>Ciliophora</taxon>
        <taxon>Intramacronucleata</taxon>
        <taxon>Oligohymenophorea</taxon>
        <taxon>Hymenostomatida</taxon>
        <taxon>Ophryoglenina</taxon>
        <taxon>Ichthyophthirius</taxon>
    </lineage>
</organism>
<dbReference type="InParanoid" id="G0R0Z7"/>
<dbReference type="RefSeq" id="XP_004030098.1">
    <property type="nucleotide sequence ID" value="XM_004030050.1"/>
</dbReference>
<name>G0R0Z7_ICHMU</name>
<dbReference type="Proteomes" id="UP000008983">
    <property type="component" value="Unassembled WGS sequence"/>
</dbReference>
<dbReference type="eggNOG" id="ENOG502SENG">
    <property type="taxonomic scope" value="Eukaryota"/>
</dbReference>
<dbReference type="EMBL" id="GL984206">
    <property type="protein sequence ID" value="EGR28862.1"/>
    <property type="molecule type" value="Genomic_DNA"/>
</dbReference>
<gene>
    <name evidence="1" type="ORF">IMG5_167710</name>
</gene>
<protein>
    <submittedName>
        <fullName evidence="1">Uncharacterized protein</fullName>
    </submittedName>
</protein>
<keyword evidence="2" id="KW-1185">Reference proteome</keyword>
<dbReference type="AlphaFoldDB" id="G0R0Z7"/>
<accession>G0R0Z7</accession>
<evidence type="ECO:0000313" key="1">
    <source>
        <dbReference type="EMBL" id="EGR28862.1"/>
    </source>
</evidence>
<dbReference type="GeneID" id="14904947"/>
<evidence type="ECO:0000313" key="2">
    <source>
        <dbReference type="Proteomes" id="UP000008983"/>
    </source>
</evidence>
<reference evidence="1 2" key="1">
    <citation type="submission" date="2011-07" db="EMBL/GenBank/DDBJ databases">
        <authorList>
            <person name="Coyne R."/>
            <person name="Brami D."/>
            <person name="Johnson J."/>
            <person name="Hostetler J."/>
            <person name="Hannick L."/>
            <person name="Clark T."/>
            <person name="Cassidy-Hanley D."/>
            <person name="Inman J."/>
        </authorList>
    </citation>
    <scope>NUCLEOTIDE SEQUENCE [LARGE SCALE GENOMIC DNA]</scope>
    <source>
        <strain evidence="1 2">G5</strain>
    </source>
</reference>
<sequence length="427" mass="46897">MGFIEQIKEMGLSTFKYWDRVKLAFNNVKMEGQTLWSNIKSRADEAKEFFENQFKKKIALSSEQKGRLLFQETQRQLDGSIDINKLDFGTVFGQVQDVASNFQTEGLAEVINNVSNFKNQVEQQTENSGGLIQKLIKEIISKLEFSKSFPSQTRKIPVDYAFTYNGKIAKFKLVLNAQWEVSFNTGVSFKNGLLDFKAGVNTKVSVSGNISFGISIGEVGGTAEGTFLNTQVQVGLGLKVLEKFAGQVYVDGSFSPYAFKIGAYLNLSLQKENKICGKNNKRYLGTSAKKTKALETAGSAASSANKNQKGANAANKVQKVVNSANKAQNIVNSATNSAKEKAIQEAKKLGSGSITNVKSAVQDIVGGDATTLVKNQVDTAKNVCQVTVDAIPKIDYIFGPYEFIGETYKKRLLDKSWNGYNQSKDKQ</sequence>
<dbReference type="STRING" id="857967.G0R0Z7"/>
<proteinExistence type="predicted"/>